<sequence>MKRWTAWQNWIAVAAGVYMLLAMTWTVDVGSSNAYMLTGGIVLIVVGVINLVSTSRPVAEWVQIVVSLLVIASPWMGAFATGTPAVAWSTWIPGVIALIASVMALQPAMKGYREHHAVGSH</sequence>
<dbReference type="Proteomes" id="UP001501257">
    <property type="component" value="Unassembled WGS sequence"/>
</dbReference>
<feature type="transmembrane region" description="Helical" evidence="1">
    <location>
        <begin position="7"/>
        <end position="27"/>
    </location>
</feature>
<dbReference type="InterPro" id="IPR005530">
    <property type="entry name" value="SPW"/>
</dbReference>
<dbReference type="Pfam" id="PF03779">
    <property type="entry name" value="SPW"/>
    <property type="match status" value="1"/>
</dbReference>
<protein>
    <recommendedName>
        <fullName evidence="2">SPW repeat-containing integral membrane domain-containing protein</fullName>
    </recommendedName>
</protein>
<keyword evidence="4" id="KW-1185">Reference proteome</keyword>
<evidence type="ECO:0000313" key="3">
    <source>
        <dbReference type="EMBL" id="GAA5225597.1"/>
    </source>
</evidence>
<dbReference type="RefSeq" id="WP_210100530.1">
    <property type="nucleotide sequence ID" value="NZ_BAABLK010000004.1"/>
</dbReference>
<keyword evidence="1" id="KW-0812">Transmembrane</keyword>
<feature type="transmembrane region" description="Helical" evidence="1">
    <location>
        <begin position="61"/>
        <end position="80"/>
    </location>
</feature>
<feature type="transmembrane region" description="Helical" evidence="1">
    <location>
        <begin position="86"/>
        <end position="105"/>
    </location>
</feature>
<reference evidence="4" key="1">
    <citation type="journal article" date="2019" name="Int. J. Syst. Evol. Microbiol.">
        <title>The Global Catalogue of Microorganisms (GCM) 10K type strain sequencing project: providing services to taxonomists for standard genome sequencing and annotation.</title>
        <authorList>
            <consortium name="The Broad Institute Genomics Platform"/>
            <consortium name="The Broad Institute Genome Sequencing Center for Infectious Disease"/>
            <person name="Wu L."/>
            <person name="Ma J."/>
        </authorList>
    </citation>
    <scope>NUCLEOTIDE SEQUENCE [LARGE SCALE GENOMIC DNA]</scope>
    <source>
        <strain evidence="4">JCM 18952</strain>
    </source>
</reference>
<evidence type="ECO:0000256" key="1">
    <source>
        <dbReference type="SAM" id="Phobius"/>
    </source>
</evidence>
<evidence type="ECO:0000259" key="2">
    <source>
        <dbReference type="Pfam" id="PF03779"/>
    </source>
</evidence>
<feature type="transmembrane region" description="Helical" evidence="1">
    <location>
        <begin position="33"/>
        <end position="52"/>
    </location>
</feature>
<organism evidence="3 4">
    <name type="scientific">Paeniglutamicibacter antarcticus</name>
    <dbReference type="NCBI Taxonomy" id="494023"/>
    <lineage>
        <taxon>Bacteria</taxon>
        <taxon>Bacillati</taxon>
        <taxon>Actinomycetota</taxon>
        <taxon>Actinomycetes</taxon>
        <taxon>Micrococcales</taxon>
        <taxon>Micrococcaceae</taxon>
        <taxon>Paeniglutamicibacter</taxon>
    </lineage>
</organism>
<comment type="caution">
    <text evidence="3">The sequence shown here is derived from an EMBL/GenBank/DDBJ whole genome shotgun (WGS) entry which is preliminary data.</text>
</comment>
<dbReference type="EMBL" id="BAABLK010000004">
    <property type="protein sequence ID" value="GAA5225597.1"/>
    <property type="molecule type" value="Genomic_DNA"/>
</dbReference>
<accession>A0ABP9TIP9</accession>
<proteinExistence type="predicted"/>
<feature type="domain" description="SPW repeat-containing integral membrane" evidence="2">
    <location>
        <begin position="7"/>
        <end position="101"/>
    </location>
</feature>
<keyword evidence="1" id="KW-1133">Transmembrane helix</keyword>
<evidence type="ECO:0000313" key="4">
    <source>
        <dbReference type="Proteomes" id="UP001501257"/>
    </source>
</evidence>
<keyword evidence="1" id="KW-0472">Membrane</keyword>
<gene>
    <name evidence="3" type="ORF">GCM10025778_01270</name>
</gene>
<name>A0ABP9TIP9_9MICC</name>